<dbReference type="InterPro" id="IPR011101">
    <property type="entry name" value="DUF5131"/>
</dbReference>
<dbReference type="AlphaFoldDB" id="A0A9Q2P4N7"/>
<organism evidence="1 2">
    <name type="scientific">Pseudosulfitobacter pseudonitzschiae</name>
    <dbReference type="NCBI Taxonomy" id="1402135"/>
    <lineage>
        <taxon>Bacteria</taxon>
        <taxon>Pseudomonadati</taxon>
        <taxon>Pseudomonadota</taxon>
        <taxon>Alphaproteobacteria</taxon>
        <taxon>Rhodobacterales</taxon>
        <taxon>Roseobacteraceae</taxon>
        <taxon>Pseudosulfitobacter</taxon>
    </lineage>
</organism>
<name>A0A9Q2P4N7_9RHOB</name>
<proteinExistence type="predicted"/>
<protein>
    <submittedName>
        <fullName evidence="1">DUF5131 family protein</fullName>
    </submittedName>
</protein>
<gene>
    <name evidence="1" type="ORF">JQX14_17775</name>
</gene>
<comment type="caution">
    <text evidence="1">The sequence shown here is derived from an EMBL/GenBank/DDBJ whole genome shotgun (WGS) entry which is preliminary data.</text>
</comment>
<sequence>MTITETKIEWTDFTVNFWEGCQKVGPGCDHCYAEARDVRFTGGTHWGPGAPRRKVIGGIAKLRKINRGAEAFHAAHGRWPRVFCSSLSDVFDNAVDEQWRVQAFNEIELASDCRFQLLTKRVGNVEKMVRDIWDHGRWPQHVGLMITVVNQAEADRDIPKLLDLKTRLGIPWVGLSMEPLLGPVRLDSLPIKGMNHDVLTGQVWQCGGEDNLGVRTDGAIVDWVIAGGESGRNARPMHPDWARRLRDQCEAAGTPFFMKQMGGTRKPFPEIPDDLNVRRFPNG</sequence>
<reference evidence="1" key="1">
    <citation type="submission" date="2021-01" db="EMBL/GenBank/DDBJ databases">
        <title>Diatom-associated Roseobacters Show Island Model of Population Structure.</title>
        <authorList>
            <person name="Qu L."/>
            <person name="Feng X."/>
            <person name="Chen Y."/>
            <person name="Li L."/>
            <person name="Wang X."/>
            <person name="Hu Z."/>
            <person name="Wang H."/>
            <person name="Luo H."/>
        </authorList>
    </citation>
    <scope>NUCLEOTIDE SEQUENCE</scope>
    <source>
        <strain evidence="1">SM26-45</strain>
    </source>
</reference>
<dbReference type="EMBL" id="JAFBWN010000015">
    <property type="protein sequence ID" value="MBM2356407.1"/>
    <property type="molecule type" value="Genomic_DNA"/>
</dbReference>
<evidence type="ECO:0000313" key="1">
    <source>
        <dbReference type="EMBL" id="MBM2356407.1"/>
    </source>
</evidence>
<accession>A0A9Q2P4N7</accession>
<dbReference type="RefSeq" id="WP_231035304.1">
    <property type="nucleotide sequence ID" value="NZ_JAJNGX010000015.1"/>
</dbReference>
<dbReference type="Proteomes" id="UP000809337">
    <property type="component" value="Unassembled WGS sequence"/>
</dbReference>
<dbReference type="Pfam" id="PF07505">
    <property type="entry name" value="DUF5131"/>
    <property type="match status" value="1"/>
</dbReference>
<evidence type="ECO:0000313" key="2">
    <source>
        <dbReference type="Proteomes" id="UP000809337"/>
    </source>
</evidence>